<feature type="transmembrane region" description="Helical" evidence="2">
    <location>
        <begin position="161"/>
        <end position="180"/>
    </location>
</feature>
<dbReference type="AlphaFoldDB" id="A0AAJ7S3L6"/>
<feature type="transmembrane region" description="Helical" evidence="2">
    <location>
        <begin position="96"/>
        <end position="121"/>
    </location>
</feature>
<feature type="region of interest" description="Disordered" evidence="1">
    <location>
        <begin position="433"/>
        <end position="461"/>
    </location>
</feature>
<keyword evidence="3" id="KW-1185">Reference proteome</keyword>
<feature type="transmembrane region" description="Helical" evidence="2">
    <location>
        <begin position="133"/>
        <end position="155"/>
    </location>
</feature>
<gene>
    <name evidence="4" type="primary">LOC108626546</name>
</gene>
<evidence type="ECO:0000313" key="3">
    <source>
        <dbReference type="Proteomes" id="UP000694925"/>
    </source>
</evidence>
<name>A0AAJ7S3L6_9HYME</name>
<keyword evidence="2" id="KW-1133">Transmembrane helix</keyword>
<organism evidence="3 4">
    <name type="scientific">Ceratina calcarata</name>
    <dbReference type="NCBI Taxonomy" id="156304"/>
    <lineage>
        <taxon>Eukaryota</taxon>
        <taxon>Metazoa</taxon>
        <taxon>Ecdysozoa</taxon>
        <taxon>Arthropoda</taxon>
        <taxon>Hexapoda</taxon>
        <taxon>Insecta</taxon>
        <taxon>Pterygota</taxon>
        <taxon>Neoptera</taxon>
        <taxon>Endopterygota</taxon>
        <taxon>Hymenoptera</taxon>
        <taxon>Apocrita</taxon>
        <taxon>Aculeata</taxon>
        <taxon>Apoidea</taxon>
        <taxon>Anthophila</taxon>
        <taxon>Apidae</taxon>
        <taxon>Ceratina</taxon>
        <taxon>Zadontomerus</taxon>
    </lineage>
</organism>
<feature type="transmembrane region" description="Helical" evidence="2">
    <location>
        <begin position="324"/>
        <end position="346"/>
    </location>
</feature>
<keyword evidence="2" id="KW-0812">Transmembrane</keyword>
<feature type="compositionally biased region" description="Basic and acidic residues" evidence="1">
    <location>
        <begin position="433"/>
        <end position="443"/>
    </location>
</feature>
<feature type="transmembrane region" description="Helical" evidence="2">
    <location>
        <begin position="293"/>
        <end position="312"/>
    </location>
</feature>
<feature type="transmembrane region" description="Helical" evidence="2">
    <location>
        <begin position="192"/>
        <end position="215"/>
    </location>
</feature>
<evidence type="ECO:0000256" key="1">
    <source>
        <dbReference type="SAM" id="MobiDB-lite"/>
    </source>
</evidence>
<feature type="non-terminal residue" evidence="4">
    <location>
        <position position="461"/>
    </location>
</feature>
<dbReference type="KEGG" id="ccal:108626546"/>
<proteinExistence type="predicted"/>
<dbReference type="RefSeq" id="XP_026670722.1">
    <property type="nucleotide sequence ID" value="XM_026814921.1"/>
</dbReference>
<accession>A0AAJ7S3L6</accession>
<dbReference type="Proteomes" id="UP000694925">
    <property type="component" value="Unplaced"/>
</dbReference>
<feature type="compositionally biased region" description="Acidic residues" evidence="1">
    <location>
        <begin position="444"/>
        <end position="461"/>
    </location>
</feature>
<reference evidence="4" key="1">
    <citation type="submission" date="2025-08" db="UniProtKB">
        <authorList>
            <consortium name="RefSeq"/>
        </authorList>
    </citation>
    <scope>IDENTIFICATION</scope>
    <source>
        <tissue evidence="4">Whole body</tissue>
    </source>
</reference>
<sequence length="461" mass="53290">MSRESWDAFKYYPLTKQSASMQDKKWLNVSIRVIKAFVYVFLFCSVLCTGLIAKFVVLFAVSQLKDEATVQFCNYDSAGKNENLQARISKKAKIVWTWYIIFMFLIPECFTIFRAIWYFLFKKKVKLPGRRSIAVSLVLEILHPVGVALLIFYELPKLNSVDAAVIFSCICVIPSLLNLLAQNRKNTSNMFLLILIINFLALIAQGTGVILLCFIHNPQDFQGWVLFIALVLSSCRWWCNYVPCSSYYGSLNFLAKSKTDNWHVFRGYTVEVIKMSSSRTNVNVLIAFSDKSVPLNSFLMQAFCAFFIYKAAKFAYQTGMHKFGFALPLTLITPGTVIIILMFCIARENDPCALHGLIPDYLFLNAPKFNSITEFLLNWRIWCWLSLWLSQVWITRQVWLGEHAKLAPVERIFHNPSYDAFFVDQFLGLNKRKHDDSHTVKKEDEEEEDEEKEEDSISEFE</sequence>
<evidence type="ECO:0000313" key="4">
    <source>
        <dbReference type="RefSeq" id="XP_026670722.1"/>
    </source>
</evidence>
<feature type="transmembrane region" description="Helical" evidence="2">
    <location>
        <begin position="36"/>
        <end position="61"/>
    </location>
</feature>
<protein>
    <submittedName>
        <fullName evidence="4">Uncharacterized protein LOC108626546</fullName>
    </submittedName>
</protein>
<dbReference type="GeneID" id="108626546"/>
<evidence type="ECO:0000256" key="2">
    <source>
        <dbReference type="SAM" id="Phobius"/>
    </source>
</evidence>
<keyword evidence="2" id="KW-0472">Membrane</keyword>